<organism evidence="1 2">
    <name type="scientific">Bacillus benzoevorans</name>
    <dbReference type="NCBI Taxonomy" id="1456"/>
    <lineage>
        <taxon>Bacteria</taxon>
        <taxon>Bacillati</taxon>
        <taxon>Bacillota</taxon>
        <taxon>Bacilli</taxon>
        <taxon>Bacillales</taxon>
        <taxon>Bacillaceae</taxon>
        <taxon>Bacillus</taxon>
    </lineage>
</organism>
<accession>A0A7X0LXP5</accession>
<comment type="caution">
    <text evidence="1">The sequence shown here is derived from an EMBL/GenBank/DDBJ whole genome shotgun (WGS) entry which is preliminary data.</text>
</comment>
<evidence type="ECO:0000313" key="1">
    <source>
        <dbReference type="EMBL" id="MBB6446712.1"/>
    </source>
</evidence>
<dbReference type="RefSeq" id="WP_184527964.1">
    <property type="nucleotide sequence ID" value="NZ_JACHGK010000013.1"/>
</dbReference>
<dbReference type="EMBL" id="JACHGK010000013">
    <property type="protein sequence ID" value="MBB6446712.1"/>
    <property type="molecule type" value="Genomic_DNA"/>
</dbReference>
<sequence length="71" mass="8252">MTVKLLEYVNKRIEELTAFKSETLKSLQDVTKTINELSLEEEKDILENKMKFYSASGALEELEELKRVINS</sequence>
<reference evidence="1 2" key="1">
    <citation type="submission" date="2020-08" db="EMBL/GenBank/DDBJ databases">
        <title>Genomic Encyclopedia of Type Strains, Phase IV (KMG-IV): sequencing the most valuable type-strain genomes for metagenomic binning, comparative biology and taxonomic classification.</title>
        <authorList>
            <person name="Goeker M."/>
        </authorList>
    </citation>
    <scope>NUCLEOTIDE SEQUENCE [LARGE SCALE GENOMIC DNA]</scope>
    <source>
        <strain evidence="1 2">DSM 5391</strain>
    </source>
</reference>
<protein>
    <submittedName>
        <fullName evidence="1">Prefoldin subunit 5</fullName>
    </submittedName>
</protein>
<proteinExistence type="predicted"/>
<dbReference type="AlphaFoldDB" id="A0A7X0LXP5"/>
<gene>
    <name evidence="1" type="ORF">HNR53_003376</name>
</gene>
<name>A0A7X0LXP5_9BACI</name>
<evidence type="ECO:0000313" key="2">
    <source>
        <dbReference type="Proteomes" id="UP000531594"/>
    </source>
</evidence>
<keyword evidence="2" id="KW-1185">Reference proteome</keyword>
<dbReference type="Proteomes" id="UP000531594">
    <property type="component" value="Unassembled WGS sequence"/>
</dbReference>